<feature type="region of interest" description="Disordered" evidence="1">
    <location>
        <begin position="1"/>
        <end position="23"/>
    </location>
</feature>
<dbReference type="InterPro" id="IPR002838">
    <property type="entry name" value="AIM24"/>
</dbReference>
<evidence type="ECO:0008006" key="3">
    <source>
        <dbReference type="Google" id="ProtNLM"/>
    </source>
</evidence>
<evidence type="ECO:0000256" key="1">
    <source>
        <dbReference type="SAM" id="MobiDB-lite"/>
    </source>
</evidence>
<organism evidence="2">
    <name type="scientific">freshwater sediment metagenome</name>
    <dbReference type="NCBI Taxonomy" id="556182"/>
    <lineage>
        <taxon>unclassified sequences</taxon>
        <taxon>metagenomes</taxon>
        <taxon>ecological metagenomes</taxon>
    </lineage>
</organism>
<dbReference type="PANTHER" id="PTHR43657">
    <property type="entry name" value="TRYPTOPHAN RNA-BINDING ATTENUATOR PROTEIN-LIKE PROTEIN"/>
    <property type="match status" value="1"/>
</dbReference>
<dbReference type="Pfam" id="PF01987">
    <property type="entry name" value="AIM24"/>
    <property type="match status" value="1"/>
</dbReference>
<accession>A0AA48LZY4</accession>
<dbReference type="EMBL" id="OY288114">
    <property type="protein sequence ID" value="CAJ0856377.1"/>
    <property type="molecule type" value="Genomic_DNA"/>
</dbReference>
<name>A0AA48LZY4_9ZZZZ</name>
<reference evidence="2" key="1">
    <citation type="submission" date="2023-07" db="EMBL/GenBank/DDBJ databases">
        <authorList>
            <person name="Pelsma A.J. K."/>
        </authorList>
    </citation>
    <scope>NUCLEOTIDE SEQUENCE</scope>
</reference>
<dbReference type="InterPro" id="IPR036983">
    <property type="entry name" value="AIM24_sf"/>
</dbReference>
<dbReference type="Gene3D" id="3.60.160.10">
    <property type="entry name" value="Mitochondrial biogenesis AIM24"/>
    <property type="match status" value="1"/>
</dbReference>
<evidence type="ECO:0000313" key="2">
    <source>
        <dbReference type="EMBL" id="CAJ0856377.1"/>
    </source>
</evidence>
<gene>
    <name evidence="2" type="ORF">AMST5_00918</name>
</gene>
<dbReference type="SUPFAM" id="SSF51219">
    <property type="entry name" value="TRAP-like"/>
    <property type="match status" value="1"/>
</dbReference>
<dbReference type="NCBIfam" id="TIGR00266">
    <property type="entry name" value="TIGR00266 family protein"/>
    <property type="match status" value="1"/>
</dbReference>
<dbReference type="InterPro" id="IPR016031">
    <property type="entry name" value="Trp_RNA-bd_attenuator-like_dom"/>
</dbReference>
<dbReference type="PANTHER" id="PTHR43657:SF1">
    <property type="entry name" value="ALTERED INHERITANCE OF MITOCHONDRIA PROTEIN 24, MITOCHONDRIAL"/>
    <property type="match status" value="1"/>
</dbReference>
<proteinExistence type="predicted"/>
<protein>
    <recommendedName>
        <fullName evidence="3">TIGR00266 family protein</fullName>
    </recommendedName>
</protein>
<dbReference type="AlphaFoldDB" id="A0AA48LZY4"/>
<sequence>MRQFGRRNVGAVPNETGVATGGPWGAIEPAPAVFGNQRQKGVADDIDFEIKGAELQFVEIELDPDESCVAEAGALMFKHALVEMRTIFGDGSGADRDGVLSKLTRGLKRAVSGSTLFLTKFTHSGFQGKARVAFAAPSPGKIVPLRLDEFNGQILCQRDAFLAGARGVEIDIAFQQRIMAGMFGGEGFVLQRLSGDGWVFIHAGGTVEQYELAPGEVLHVDAGCFVAQTASVSFDIAPVGGGVKSWLFGGEGLFMARLTGPGHVWIQSLPLSRLAATIAARMPSAAPSLSGSLLGSD</sequence>